<accession>A0A8D9PE37</accession>
<dbReference type="Pfam" id="PF13192">
    <property type="entry name" value="Thioredoxin_3"/>
    <property type="match status" value="1"/>
</dbReference>
<dbReference type="InterPro" id="IPR036249">
    <property type="entry name" value="Thioredoxin-like_sf"/>
</dbReference>
<feature type="domain" description="Thioredoxin-like fold" evidence="1">
    <location>
        <begin position="3"/>
        <end position="55"/>
    </location>
</feature>
<reference evidence="2" key="1">
    <citation type="journal article" date="2021" name="Proc. Natl. Acad. Sci. U.S.A.">
        <title>A Catalog of Tens of Thousands of Viruses from Human Metagenomes Reveals Hidden Associations with Chronic Diseases.</title>
        <authorList>
            <person name="Tisza M.J."/>
            <person name="Buck C.B."/>
        </authorList>
    </citation>
    <scope>NUCLEOTIDE SEQUENCE</scope>
    <source>
        <strain evidence="2">CtOZu12</strain>
    </source>
</reference>
<dbReference type="Gene3D" id="3.40.30.10">
    <property type="entry name" value="Glutaredoxin"/>
    <property type="match status" value="1"/>
</dbReference>
<organism evidence="2">
    <name type="scientific">Bacteriophage sp</name>
    <dbReference type="NCBI Taxonomy" id="38018"/>
    <lineage>
        <taxon>Viruses</taxon>
    </lineage>
</organism>
<dbReference type="SUPFAM" id="SSF52833">
    <property type="entry name" value="Thioredoxin-like"/>
    <property type="match status" value="1"/>
</dbReference>
<name>A0A8D9PE37_9VIRU</name>
<protein>
    <submittedName>
        <fullName evidence="2">NrdH</fullName>
    </submittedName>
</protein>
<evidence type="ECO:0000313" key="2">
    <source>
        <dbReference type="EMBL" id="DAD55580.1"/>
    </source>
</evidence>
<proteinExistence type="predicted"/>
<sequence>MVVLYTTNCPRCIVLEKKLKQKGIEFEARTDFDVKEMIKKGFASAPLLEVDGEIMAFNEANQWINNN</sequence>
<evidence type="ECO:0000259" key="1">
    <source>
        <dbReference type="Pfam" id="PF13192"/>
    </source>
</evidence>
<dbReference type="InterPro" id="IPR012336">
    <property type="entry name" value="Thioredoxin-like_fold"/>
</dbReference>
<dbReference type="EMBL" id="BK029940">
    <property type="protein sequence ID" value="DAD55580.1"/>
    <property type="molecule type" value="Genomic_DNA"/>
</dbReference>